<reference evidence="1 2" key="1">
    <citation type="journal article" date="2021" name="Elife">
        <title>Chloroplast acquisition without the gene transfer in kleptoplastic sea slugs, Plakobranchus ocellatus.</title>
        <authorList>
            <person name="Maeda T."/>
            <person name="Takahashi S."/>
            <person name="Yoshida T."/>
            <person name="Shimamura S."/>
            <person name="Takaki Y."/>
            <person name="Nagai Y."/>
            <person name="Toyoda A."/>
            <person name="Suzuki Y."/>
            <person name="Arimoto A."/>
            <person name="Ishii H."/>
            <person name="Satoh N."/>
            <person name="Nishiyama T."/>
            <person name="Hasebe M."/>
            <person name="Maruyama T."/>
            <person name="Minagawa J."/>
            <person name="Obokata J."/>
            <person name="Shigenobu S."/>
        </authorList>
    </citation>
    <scope>NUCLEOTIDE SEQUENCE [LARGE SCALE GENOMIC DNA]</scope>
</reference>
<evidence type="ECO:0000313" key="2">
    <source>
        <dbReference type="Proteomes" id="UP000762676"/>
    </source>
</evidence>
<sequence length="143" mass="16213">MNILTLVTEFSTRPPMNILTLVAEFSTRRPPMNTDSSDIVLYDKTTDEYIDTSGRVLYDKTTDEYTDISDRDKADHKRCHGLMQAMEWKWGREAAKITPLKENDGAQAEGCSPISGFFIQSPEAACGVRRKFDFNAEPPWDPS</sequence>
<dbReference type="EMBL" id="BMAT01010244">
    <property type="protein sequence ID" value="GFS23127.1"/>
    <property type="molecule type" value="Genomic_DNA"/>
</dbReference>
<evidence type="ECO:0000313" key="1">
    <source>
        <dbReference type="EMBL" id="GFS23127.1"/>
    </source>
</evidence>
<proteinExistence type="predicted"/>
<protein>
    <submittedName>
        <fullName evidence="1">Uncharacterized protein</fullName>
    </submittedName>
</protein>
<dbReference type="AlphaFoldDB" id="A0AAV4JQ91"/>
<name>A0AAV4JQ91_9GAST</name>
<dbReference type="Proteomes" id="UP000762676">
    <property type="component" value="Unassembled WGS sequence"/>
</dbReference>
<comment type="caution">
    <text evidence="1">The sequence shown here is derived from an EMBL/GenBank/DDBJ whole genome shotgun (WGS) entry which is preliminary data.</text>
</comment>
<gene>
    <name evidence="1" type="ORF">ElyMa_005125900</name>
</gene>
<keyword evidence="2" id="KW-1185">Reference proteome</keyword>
<organism evidence="1 2">
    <name type="scientific">Elysia marginata</name>
    <dbReference type="NCBI Taxonomy" id="1093978"/>
    <lineage>
        <taxon>Eukaryota</taxon>
        <taxon>Metazoa</taxon>
        <taxon>Spiralia</taxon>
        <taxon>Lophotrochozoa</taxon>
        <taxon>Mollusca</taxon>
        <taxon>Gastropoda</taxon>
        <taxon>Heterobranchia</taxon>
        <taxon>Euthyneura</taxon>
        <taxon>Panpulmonata</taxon>
        <taxon>Sacoglossa</taxon>
        <taxon>Placobranchoidea</taxon>
        <taxon>Plakobranchidae</taxon>
        <taxon>Elysia</taxon>
    </lineage>
</organism>
<accession>A0AAV4JQ91</accession>